<dbReference type="RefSeq" id="WP_058469416.1">
    <property type="nucleotide sequence ID" value="NZ_CAAAIX010000033.1"/>
</dbReference>
<evidence type="ECO:0000313" key="1">
    <source>
        <dbReference type="EMBL" id="SIR85978.1"/>
    </source>
</evidence>
<dbReference type="OrthoDB" id="5637716at2"/>
<evidence type="ECO:0000313" key="3">
    <source>
        <dbReference type="Proteomes" id="UP000186808"/>
    </source>
</evidence>
<gene>
    <name evidence="2" type="ORF">NCTC11401_03027</name>
    <name evidence="1" type="ORF">SAMN05421777_1319</name>
</gene>
<dbReference type="STRING" id="464.Lgor_3099"/>
<evidence type="ECO:0000313" key="2">
    <source>
        <dbReference type="EMBL" id="STO26175.1"/>
    </source>
</evidence>
<dbReference type="AlphaFoldDB" id="A0A377GNU2"/>
<dbReference type="Proteomes" id="UP000186808">
    <property type="component" value="Unassembled WGS sequence"/>
</dbReference>
<sequence>MFALMGRHAGKLIGTSGAGTLLLAYDAYKYQQLQQNMTALQTKLEDTSDIVDADQKNWLILGRQSPGYVRDTDKTPKEHLQQKIHTSSIWFKSLGTQLDNEKHFDLFAGSDFVVEMFGKKGQTPKVRVQPEKMLSDDLDTIKDDELFEVGFARKQGFADITQKSPFFHSSIALRKINKEDVAHSEFVVVRGQEIKEVIARTNKAICDEQSCNLFRSNCYSATIYAGGELIKVIAERDLKTEDTKESMQAIIGIISIRAFDNFARGVSNNSVVSEQLTTQVPQVLAKYGLGKTNIPEKPEGPKL</sequence>
<reference evidence="1 3" key="1">
    <citation type="submission" date="2017-01" db="EMBL/GenBank/DDBJ databases">
        <authorList>
            <person name="Varghese N."/>
            <person name="Submissions S."/>
        </authorList>
    </citation>
    <scope>NUCLEOTIDE SEQUENCE [LARGE SCALE GENOMIC DNA]</scope>
    <source>
        <strain evidence="1 3">ATCC 33342</strain>
    </source>
</reference>
<reference evidence="2 4" key="2">
    <citation type="submission" date="2018-06" db="EMBL/GenBank/DDBJ databases">
        <authorList>
            <consortium name="Pathogen Informatics"/>
            <person name="Doyle S."/>
        </authorList>
    </citation>
    <scope>NUCLEOTIDE SEQUENCE [LARGE SCALE GENOMIC DNA]</scope>
    <source>
        <strain evidence="2 4">NCTC11401</strain>
    </source>
</reference>
<accession>A0A377GNU2</accession>
<name>A0A377GNU2_9GAMM</name>
<protein>
    <submittedName>
        <fullName evidence="2">Uncharacterized protein</fullName>
    </submittedName>
</protein>
<dbReference type="Proteomes" id="UP000254374">
    <property type="component" value="Unassembled WGS sequence"/>
</dbReference>
<keyword evidence="3" id="KW-1185">Reference proteome</keyword>
<evidence type="ECO:0000313" key="4">
    <source>
        <dbReference type="Proteomes" id="UP000254374"/>
    </source>
</evidence>
<dbReference type="EMBL" id="FTNL01000031">
    <property type="protein sequence ID" value="SIR85978.1"/>
    <property type="molecule type" value="Genomic_DNA"/>
</dbReference>
<organism evidence="2 4">
    <name type="scientific">Fluoribacter gormanii</name>
    <dbReference type="NCBI Taxonomy" id="464"/>
    <lineage>
        <taxon>Bacteria</taxon>
        <taxon>Pseudomonadati</taxon>
        <taxon>Pseudomonadota</taxon>
        <taxon>Gammaproteobacteria</taxon>
        <taxon>Legionellales</taxon>
        <taxon>Legionellaceae</taxon>
        <taxon>Fluoribacter</taxon>
    </lineage>
</organism>
<dbReference type="EMBL" id="UGGV01000001">
    <property type="protein sequence ID" value="STO26175.1"/>
    <property type="molecule type" value="Genomic_DNA"/>
</dbReference>
<proteinExistence type="predicted"/>